<feature type="non-terminal residue" evidence="1">
    <location>
        <position position="34"/>
    </location>
</feature>
<reference evidence="1" key="1">
    <citation type="journal article" date="2014" name="Front. Microbiol.">
        <title>High frequency of phylogenetically diverse reductive dehalogenase-homologous genes in deep subseafloor sedimentary metagenomes.</title>
        <authorList>
            <person name="Kawai M."/>
            <person name="Futagami T."/>
            <person name="Toyoda A."/>
            <person name="Takaki Y."/>
            <person name="Nishi S."/>
            <person name="Hori S."/>
            <person name="Arai W."/>
            <person name="Tsubouchi T."/>
            <person name="Morono Y."/>
            <person name="Uchiyama I."/>
            <person name="Ito T."/>
            <person name="Fujiyama A."/>
            <person name="Inagaki F."/>
            <person name="Takami H."/>
        </authorList>
    </citation>
    <scope>NUCLEOTIDE SEQUENCE</scope>
    <source>
        <strain evidence="1">Expedition CK06-06</strain>
    </source>
</reference>
<evidence type="ECO:0000313" key="1">
    <source>
        <dbReference type="EMBL" id="GAG80150.1"/>
    </source>
</evidence>
<name>X1ACI1_9ZZZZ</name>
<accession>X1ACI1</accession>
<organism evidence="1">
    <name type="scientific">marine sediment metagenome</name>
    <dbReference type="NCBI Taxonomy" id="412755"/>
    <lineage>
        <taxon>unclassified sequences</taxon>
        <taxon>metagenomes</taxon>
        <taxon>ecological metagenomes</taxon>
    </lineage>
</organism>
<dbReference type="EMBL" id="BART01015086">
    <property type="protein sequence ID" value="GAG80150.1"/>
    <property type="molecule type" value="Genomic_DNA"/>
</dbReference>
<dbReference type="AlphaFoldDB" id="X1ACI1"/>
<protein>
    <submittedName>
        <fullName evidence="1">Uncharacterized protein</fullName>
    </submittedName>
</protein>
<feature type="non-terminal residue" evidence="1">
    <location>
        <position position="1"/>
    </location>
</feature>
<proteinExistence type="predicted"/>
<comment type="caution">
    <text evidence="1">The sequence shown here is derived from an EMBL/GenBank/DDBJ whole genome shotgun (WGS) entry which is preliminary data.</text>
</comment>
<gene>
    <name evidence="1" type="ORF">S01H4_29455</name>
</gene>
<sequence length="34" mass="3833">PKTGNQTIFISQPNKDLKDLMLEVGNSLFSNRVK</sequence>